<feature type="domain" description="RNA polymerase sigma-70 region 2" evidence="5">
    <location>
        <begin position="31"/>
        <end position="98"/>
    </location>
</feature>
<dbReference type="NCBIfam" id="TIGR02937">
    <property type="entry name" value="sigma70-ECF"/>
    <property type="match status" value="1"/>
</dbReference>
<dbReference type="RefSeq" id="WP_205385598.1">
    <property type="nucleotide sequence ID" value="NZ_JAFFZS010000026.1"/>
</dbReference>
<keyword evidence="2" id="KW-0805">Transcription regulation</keyword>
<name>A0ABS2VWH8_STRAS</name>
<evidence type="ECO:0000259" key="5">
    <source>
        <dbReference type="Pfam" id="PF04542"/>
    </source>
</evidence>
<keyword evidence="4" id="KW-0804">Transcription</keyword>
<evidence type="ECO:0000256" key="3">
    <source>
        <dbReference type="ARBA" id="ARBA00023082"/>
    </source>
</evidence>
<evidence type="ECO:0000256" key="2">
    <source>
        <dbReference type="ARBA" id="ARBA00023015"/>
    </source>
</evidence>
<dbReference type="PANTHER" id="PTHR43133">
    <property type="entry name" value="RNA POLYMERASE ECF-TYPE SIGMA FACTO"/>
    <property type="match status" value="1"/>
</dbReference>
<evidence type="ECO:0000313" key="8">
    <source>
        <dbReference type="Proteomes" id="UP000788262"/>
    </source>
</evidence>
<dbReference type="Pfam" id="PF08281">
    <property type="entry name" value="Sigma70_r4_2"/>
    <property type="match status" value="1"/>
</dbReference>
<keyword evidence="8" id="KW-1185">Reference proteome</keyword>
<dbReference type="SUPFAM" id="SSF88946">
    <property type="entry name" value="Sigma2 domain of RNA polymerase sigma factors"/>
    <property type="match status" value="1"/>
</dbReference>
<protein>
    <submittedName>
        <fullName evidence="7">Sigma-70 family RNA polymerase sigma factor</fullName>
    </submittedName>
</protein>
<reference evidence="7 8" key="1">
    <citation type="submission" date="2021-02" db="EMBL/GenBank/DDBJ databases">
        <title>Whole genome sequencing of Streptomyces actuosus VRA1.</title>
        <authorList>
            <person name="Sen G."/>
            <person name="Sen A."/>
        </authorList>
    </citation>
    <scope>NUCLEOTIDE SEQUENCE [LARGE SCALE GENOMIC DNA]</scope>
    <source>
        <strain evidence="7 8">VRA1</strain>
    </source>
</reference>
<dbReference type="Proteomes" id="UP000788262">
    <property type="component" value="Unassembled WGS sequence"/>
</dbReference>
<dbReference type="InterPro" id="IPR013249">
    <property type="entry name" value="RNA_pol_sigma70_r4_t2"/>
</dbReference>
<dbReference type="InterPro" id="IPR013325">
    <property type="entry name" value="RNA_pol_sigma_r2"/>
</dbReference>
<dbReference type="SUPFAM" id="SSF88659">
    <property type="entry name" value="Sigma3 and sigma4 domains of RNA polymerase sigma factors"/>
    <property type="match status" value="1"/>
</dbReference>
<keyword evidence="3" id="KW-0731">Sigma factor</keyword>
<dbReference type="Gene3D" id="1.10.10.10">
    <property type="entry name" value="Winged helix-like DNA-binding domain superfamily/Winged helix DNA-binding domain"/>
    <property type="match status" value="1"/>
</dbReference>
<evidence type="ECO:0000313" key="7">
    <source>
        <dbReference type="EMBL" id="MBN0047462.1"/>
    </source>
</evidence>
<feature type="domain" description="RNA polymerase sigma factor 70 region 4 type 2" evidence="6">
    <location>
        <begin position="129"/>
        <end position="175"/>
    </location>
</feature>
<dbReference type="Pfam" id="PF04542">
    <property type="entry name" value="Sigma70_r2"/>
    <property type="match status" value="1"/>
</dbReference>
<sequence>MWRMGLPLGWVSDEALLAGLTTGDPELAVAFVRRFQRTVFGVAVAVLGDTQLAEDVAQQTFERAWRHAQVYDPRRGSVRAWLTAIAHNLAIDAVRARRASPMVPEDLDALLGVVTETPERRALADDSAERVRRAVAELPREQARALVMAGIYGMTAREVAAAEGVPLGTAKTRIRTGTIKVRVLLQPAEEGGGR</sequence>
<dbReference type="EMBL" id="JAFFZS010000026">
    <property type="protein sequence ID" value="MBN0047462.1"/>
    <property type="molecule type" value="Genomic_DNA"/>
</dbReference>
<organism evidence="7 8">
    <name type="scientific">Streptomyces actuosus</name>
    <dbReference type="NCBI Taxonomy" id="1885"/>
    <lineage>
        <taxon>Bacteria</taxon>
        <taxon>Bacillati</taxon>
        <taxon>Actinomycetota</taxon>
        <taxon>Actinomycetes</taxon>
        <taxon>Kitasatosporales</taxon>
        <taxon>Streptomycetaceae</taxon>
        <taxon>Streptomyces</taxon>
    </lineage>
</organism>
<gene>
    <name evidence="7" type="ORF">JS756_25830</name>
</gene>
<evidence type="ECO:0000256" key="1">
    <source>
        <dbReference type="ARBA" id="ARBA00010641"/>
    </source>
</evidence>
<dbReference type="PANTHER" id="PTHR43133:SF62">
    <property type="entry name" value="RNA POLYMERASE SIGMA FACTOR SIGZ"/>
    <property type="match status" value="1"/>
</dbReference>
<evidence type="ECO:0000259" key="6">
    <source>
        <dbReference type="Pfam" id="PF08281"/>
    </source>
</evidence>
<dbReference type="InterPro" id="IPR013324">
    <property type="entry name" value="RNA_pol_sigma_r3/r4-like"/>
</dbReference>
<dbReference type="InterPro" id="IPR007627">
    <property type="entry name" value="RNA_pol_sigma70_r2"/>
</dbReference>
<dbReference type="InterPro" id="IPR039425">
    <property type="entry name" value="RNA_pol_sigma-70-like"/>
</dbReference>
<accession>A0ABS2VWH8</accession>
<dbReference type="InterPro" id="IPR036388">
    <property type="entry name" value="WH-like_DNA-bd_sf"/>
</dbReference>
<comment type="similarity">
    <text evidence="1">Belongs to the sigma-70 factor family. ECF subfamily.</text>
</comment>
<evidence type="ECO:0000256" key="4">
    <source>
        <dbReference type="ARBA" id="ARBA00023163"/>
    </source>
</evidence>
<dbReference type="Gene3D" id="1.10.1740.10">
    <property type="match status" value="1"/>
</dbReference>
<comment type="caution">
    <text evidence="7">The sequence shown here is derived from an EMBL/GenBank/DDBJ whole genome shotgun (WGS) entry which is preliminary data.</text>
</comment>
<proteinExistence type="inferred from homology"/>
<dbReference type="InterPro" id="IPR014284">
    <property type="entry name" value="RNA_pol_sigma-70_dom"/>
</dbReference>